<dbReference type="InterPro" id="IPR045886">
    <property type="entry name" value="ThiF/MoeB/HesA"/>
</dbReference>
<dbReference type="InterPro" id="IPR035985">
    <property type="entry name" value="Ubiquitin-activating_enz"/>
</dbReference>
<dbReference type="PANTHER" id="PTHR43267:SF1">
    <property type="entry name" value="TRNA THREONYLCARBAMOYLADENOSINE DEHYDRATASE"/>
    <property type="match status" value="1"/>
</dbReference>
<evidence type="ECO:0000313" key="2">
    <source>
        <dbReference type="EMBL" id="HIZ46672.1"/>
    </source>
</evidence>
<gene>
    <name evidence="2" type="ORF">IAA19_06605</name>
</gene>
<name>A0A9D2JET8_9ACTN</name>
<accession>A0A9D2JET8</accession>
<dbReference type="PANTHER" id="PTHR43267">
    <property type="entry name" value="TRNA THREONYLCARBAMOYLADENOSINE DEHYDRATASE"/>
    <property type="match status" value="1"/>
</dbReference>
<dbReference type="PRINTS" id="PR00086">
    <property type="entry name" value="LLDHDRGNASE"/>
</dbReference>
<dbReference type="GO" id="GO:0008641">
    <property type="term" value="F:ubiquitin-like modifier activating enzyme activity"/>
    <property type="evidence" value="ECO:0007669"/>
    <property type="project" value="InterPro"/>
</dbReference>
<organism evidence="2 3">
    <name type="scientific">Candidatus Olsenella pullistercoris</name>
    <dbReference type="NCBI Taxonomy" id="2838712"/>
    <lineage>
        <taxon>Bacteria</taxon>
        <taxon>Bacillati</taxon>
        <taxon>Actinomycetota</taxon>
        <taxon>Coriobacteriia</taxon>
        <taxon>Coriobacteriales</taxon>
        <taxon>Atopobiaceae</taxon>
        <taxon>Olsenella</taxon>
    </lineage>
</organism>
<feature type="domain" description="THIF-type NAD/FAD binding fold" evidence="1">
    <location>
        <begin position="25"/>
        <end position="254"/>
    </location>
</feature>
<dbReference type="Gene3D" id="3.40.50.720">
    <property type="entry name" value="NAD(P)-binding Rossmann-like Domain"/>
    <property type="match status" value="1"/>
</dbReference>
<dbReference type="Pfam" id="PF00899">
    <property type="entry name" value="ThiF"/>
    <property type="match status" value="1"/>
</dbReference>
<dbReference type="GO" id="GO:0061503">
    <property type="term" value="F:tRNA threonylcarbamoyladenosine dehydratase"/>
    <property type="evidence" value="ECO:0007669"/>
    <property type="project" value="TreeGrafter"/>
</dbReference>
<dbReference type="InterPro" id="IPR000594">
    <property type="entry name" value="ThiF_NAD_FAD-bd"/>
</dbReference>
<dbReference type="InterPro" id="IPR001557">
    <property type="entry name" value="L-lactate/malate_DH"/>
</dbReference>
<dbReference type="EMBL" id="DXBM01000053">
    <property type="protein sequence ID" value="HIZ46672.1"/>
    <property type="molecule type" value="Genomic_DNA"/>
</dbReference>
<evidence type="ECO:0000313" key="3">
    <source>
        <dbReference type="Proteomes" id="UP000824062"/>
    </source>
</evidence>
<dbReference type="AlphaFoldDB" id="A0A9D2JET8"/>
<dbReference type="CDD" id="cd00755">
    <property type="entry name" value="YgdL_like"/>
    <property type="match status" value="1"/>
</dbReference>
<dbReference type="GO" id="GO:0061504">
    <property type="term" value="P:cyclic threonylcarbamoyladenosine biosynthetic process"/>
    <property type="evidence" value="ECO:0007669"/>
    <property type="project" value="TreeGrafter"/>
</dbReference>
<reference evidence="2" key="2">
    <citation type="submission" date="2021-04" db="EMBL/GenBank/DDBJ databases">
        <authorList>
            <person name="Gilroy R."/>
        </authorList>
    </citation>
    <scope>NUCLEOTIDE SEQUENCE</scope>
    <source>
        <strain evidence="2">ChiHjej12B11-14209</strain>
    </source>
</reference>
<reference evidence="2" key="1">
    <citation type="journal article" date="2021" name="PeerJ">
        <title>Extensive microbial diversity within the chicken gut microbiome revealed by metagenomics and culture.</title>
        <authorList>
            <person name="Gilroy R."/>
            <person name="Ravi A."/>
            <person name="Getino M."/>
            <person name="Pursley I."/>
            <person name="Horton D.L."/>
            <person name="Alikhan N.F."/>
            <person name="Baker D."/>
            <person name="Gharbi K."/>
            <person name="Hall N."/>
            <person name="Watson M."/>
            <person name="Adriaenssens E.M."/>
            <person name="Foster-Nyarko E."/>
            <person name="Jarju S."/>
            <person name="Secka A."/>
            <person name="Antonio M."/>
            <person name="Oren A."/>
            <person name="Chaudhuri R.R."/>
            <person name="La Ragione R."/>
            <person name="Hildebrand F."/>
            <person name="Pallen M.J."/>
        </authorList>
    </citation>
    <scope>NUCLEOTIDE SEQUENCE</scope>
    <source>
        <strain evidence="2">ChiHjej12B11-14209</strain>
    </source>
</reference>
<proteinExistence type="predicted"/>
<sequence>MSERKSTSPFSGGRVAETATDRLRLVVGDEGLERLARARVAVIGLGGVGSSCAETLARGGVGHLVLLDRDVVAPSNINRQALAFTSTLGRPKAEVMHAMALDINPDADVTAVTAFLDKDALPEQMDALGRLDYVVDAIDTVAQKLRLAAWCQERGVPELSAMGGANKLDPCRLRFARLEDTVNCPLARVMRKECRRRGIHGLRVLFSDEEPVRMEAISDEQWMREGSLLGTMSYLPPIMGQMLASRVIRDLLGWE</sequence>
<evidence type="ECO:0000259" key="1">
    <source>
        <dbReference type="Pfam" id="PF00899"/>
    </source>
</evidence>
<dbReference type="GO" id="GO:0016616">
    <property type="term" value="F:oxidoreductase activity, acting on the CH-OH group of donors, NAD or NADP as acceptor"/>
    <property type="evidence" value="ECO:0007669"/>
    <property type="project" value="InterPro"/>
</dbReference>
<protein>
    <submittedName>
        <fullName evidence="2">tRNA threonylcarbamoyladenosine dehydratase</fullName>
    </submittedName>
</protein>
<dbReference type="SUPFAM" id="SSF69572">
    <property type="entry name" value="Activating enzymes of the ubiquitin-like proteins"/>
    <property type="match status" value="1"/>
</dbReference>
<comment type="caution">
    <text evidence="2">The sequence shown here is derived from an EMBL/GenBank/DDBJ whole genome shotgun (WGS) entry which is preliminary data.</text>
</comment>
<dbReference type="GO" id="GO:0019752">
    <property type="term" value="P:carboxylic acid metabolic process"/>
    <property type="evidence" value="ECO:0007669"/>
    <property type="project" value="InterPro"/>
</dbReference>
<dbReference type="Proteomes" id="UP000824062">
    <property type="component" value="Unassembled WGS sequence"/>
</dbReference>